<dbReference type="Proteomes" id="UP000178771">
    <property type="component" value="Unassembled WGS sequence"/>
</dbReference>
<dbReference type="AlphaFoldDB" id="A0A1F4V5G6"/>
<dbReference type="EMBL" id="MEVH01000001">
    <property type="protein sequence ID" value="OGC52376.1"/>
    <property type="molecule type" value="Genomic_DNA"/>
</dbReference>
<proteinExistence type="predicted"/>
<evidence type="ECO:0000313" key="1">
    <source>
        <dbReference type="EMBL" id="OGC52376.1"/>
    </source>
</evidence>
<protein>
    <submittedName>
        <fullName evidence="1">Uncharacterized protein</fullName>
    </submittedName>
</protein>
<dbReference type="STRING" id="1802624.A2982_00735"/>
<accession>A0A1F4V5G6</accession>
<gene>
    <name evidence="1" type="ORF">A2982_00735</name>
</gene>
<reference evidence="1 2" key="1">
    <citation type="journal article" date="2016" name="Nat. Commun.">
        <title>Thousands of microbial genomes shed light on interconnected biogeochemical processes in an aquifer system.</title>
        <authorList>
            <person name="Anantharaman K."/>
            <person name="Brown C.T."/>
            <person name="Hug L.A."/>
            <person name="Sharon I."/>
            <person name="Castelle C.J."/>
            <person name="Probst A.J."/>
            <person name="Thomas B.C."/>
            <person name="Singh A."/>
            <person name="Wilkins M.J."/>
            <person name="Karaoz U."/>
            <person name="Brodie E.L."/>
            <person name="Williams K.H."/>
            <person name="Hubbard S.S."/>
            <person name="Banfield J.F."/>
        </authorList>
    </citation>
    <scope>NUCLEOTIDE SEQUENCE [LARGE SCALE GENOMIC DNA]</scope>
</reference>
<comment type="caution">
    <text evidence="1">The sequence shown here is derived from an EMBL/GenBank/DDBJ whole genome shotgun (WGS) entry which is preliminary data.</text>
</comment>
<evidence type="ECO:0000313" key="2">
    <source>
        <dbReference type="Proteomes" id="UP000178771"/>
    </source>
</evidence>
<sequence length="287" mass="32821">MKSLIIKSYKQNLQVSGDGNLLSRIVKNPFFVKYIPSVLSSKMTSQSSNVIQFNLRLKISNSTCFDFDQKCATYSFSESSETTIKDIITIIDYCFDYLRAKDDVYCLHASSSVFSIRSVMFIGGASGIGKSMVNMSLVRNYNYSFLSDEKTLLENHSIVGGLRSFIKNKEIHQSMELNLETKHLGSIRNKLFLVVQPVTCIGGEVYLEKWPVQKAEWHLYEELTRKIRGISRRVDNFTIPIQSIDTYELSRKRSRFANELATCAKFYTIYGDPNKVAEKINQLVLDL</sequence>
<organism evidence="1 2">
    <name type="scientific">candidate division WWE3 bacterium RIFCSPLOWO2_01_FULL_39_13</name>
    <dbReference type="NCBI Taxonomy" id="1802624"/>
    <lineage>
        <taxon>Bacteria</taxon>
        <taxon>Katanobacteria</taxon>
    </lineage>
</organism>
<name>A0A1F4V5G6_UNCKA</name>